<sequence>MLLAALLLAPADVYLLDEPTNHLDLAMTLLLEGVLADFPGTVPLASHDRRLVGAVATREWRVGGGRVQERTLASPARDL</sequence>
<dbReference type="InterPro" id="IPR027417">
    <property type="entry name" value="P-loop_NTPase"/>
</dbReference>
<protein>
    <submittedName>
        <fullName evidence="2">Uncharacterized protein</fullName>
    </submittedName>
</protein>
<dbReference type="SUPFAM" id="SSF52540">
    <property type="entry name" value="P-loop containing nucleoside triphosphate hydrolases"/>
    <property type="match status" value="1"/>
</dbReference>
<keyword evidence="1" id="KW-0677">Repeat</keyword>
<dbReference type="RefSeq" id="WP_380048808.1">
    <property type="nucleotide sequence ID" value="NZ_JBHSOH010000009.1"/>
</dbReference>
<gene>
    <name evidence="2" type="ORF">ACFPQ6_09790</name>
</gene>
<dbReference type="Gene3D" id="3.40.50.300">
    <property type="entry name" value="P-loop containing nucleotide triphosphate hydrolases"/>
    <property type="match status" value="1"/>
</dbReference>
<comment type="caution">
    <text evidence="2">The sequence shown here is derived from an EMBL/GenBank/DDBJ whole genome shotgun (WGS) entry which is preliminary data.</text>
</comment>
<dbReference type="EMBL" id="JBHSOH010000009">
    <property type="protein sequence ID" value="MFC5848601.1"/>
    <property type="molecule type" value="Genomic_DNA"/>
</dbReference>
<name>A0ABW1DM80_9DEIO</name>
<dbReference type="Proteomes" id="UP001595979">
    <property type="component" value="Unassembled WGS sequence"/>
</dbReference>
<dbReference type="InterPro" id="IPR050611">
    <property type="entry name" value="ABCF"/>
</dbReference>
<reference evidence="3" key="1">
    <citation type="journal article" date="2019" name="Int. J. Syst. Evol. Microbiol.">
        <title>The Global Catalogue of Microorganisms (GCM) 10K type strain sequencing project: providing services to taxonomists for standard genome sequencing and annotation.</title>
        <authorList>
            <consortium name="The Broad Institute Genomics Platform"/>
            <consortium name="The Broad Institute Genome Sequencing Center for Infectious Disease"/>
            <person name="Wu L."/>
            <person name="Ma J."/>
        </authorList>
    </citation>
    <scope>NUCLEOTIDE SEQUENCE [LARGE SCALE GENOMIC DNA]</scope>
    <source>
        <strain evidence="3">CGMCC 1.15053</strain>
    </source>
</reference>
<evidence type="ECO:0000256" key="1">
    <source>
        <dbReference type="ARBA" id="ARBA00022737"/>
    </source>
</evidence>
<proteinExistence type="predicted"/>
<keyword evidence="3" id="KW-1185">Reference proteome</keyword>
<evidence type="ECO:0000313" key="3">
    <source>
        <dbReference type="Proteomes" id="UP001595979"/>
    </source>
</evidence>
<organism evidence="2 3">
    <name type="scientific">Deinococcus petrolearius</name>
    <dbReference type="NCBI Taxonomy" id="1751295"/>
    <lineage>
        <taxon>Bacteria</taxon>
        <taxon>Thermotogati</taxon>
        <taxon>Deinococcota</taxon>
        <taxon>Deinococci</taxon>
        <taxon>Deinococcales</taxon>
        <taxon>Deinococcaceae</taxon>
        <taxon>Deinococcus</taxon>
    </lineage>
</organism>
<evidence type="ECO:0000313" key="2">
    <source>
        <dbReference type="EMBL" id="MFC5848601.1"/>
    </source>
</evidence>
<dbReference type="PANTHER" id="PTHR19211:SF123">
    <property type="entry name" value="ABC TRANSPORTER"/>
    <property type="match status" value="1"/>
</dbReference>
<accession>A0ABW1DM80</accession>
<dbReference type="PANTHER" id="PTHR19211">
    <property type="entry name" value="ATP-BINDING TRANSPORT PROTEIN-RELATED"/>
    <property type="match status" value="1"/>
</dbReference>